<proteinExistence type="inferred from homology"/>
<dbReference type="OrthoDB" id="342064at2759"/>
<feature type="compositionally biased region" description="Basic and acidic residues" evidence="5">
    <location>
        <begin position="12"/>
        <end position="39"/>
    </location>
</feature>
<name>A0A194SA02_RHOGW</name>
<protein>
    <recommendedName>
        <fullName evidence="6">C2H2-type domain-containing protein</fullName>
    </recommendedName>
</protein>
<dbReference type="InterPro" id="IPR039727">
    <property type="entry name" value="SE/Ars2"/>
</dbReference>
<feature type="compositionally biased region" description="Low complexity" evidence="5">
    <location>
        <begin position="305"/>
        <end position="316"/>
    </location>
</feature>
<dbReference type="InterPro" id="IPR007042">
    <property type="entry name" value="SERRATE/Ars2_C"/>
</dbReference>
<dbReference type="GO" id="GO:0016604">
    <property type="term" value="C:nuclear body"/>
    <property type="evidence" value="ECO:0007669"/>
    <property type="project" value="TreeGrafter"/>
</dbReference>
<feature type="compositionally biased region" description="Basic and acidic residues" evidence="5">
    <location>
        <begin position="796"/>
        <end position="811"/>
    </location>
</feature>
<evidence type="ECO:0000259" key="6">
    <source>
        <dbReference type="PROSITE" id="PS50157"/>
    </source>
</evidence>
<dbReference type="PROSITE" id="PS50157">
    <property type="entry name" value="ZINC_FINGER_C2H2_2"/>
    <property type="match status" value="1"/>
</dbReference>
<reference evidence="7 8" key="1">
    <citation type="journal article" date="2015" name="Front. Microbiol.">
        <title>Genome sequence of the plant growth promoting endophytic yeast Rhodotorula graminis WP1.</title>
        <authorList>
            <person name="Firrincieli A."/>
            <person name="Otillar R."/>
            <person name="Salamov A."/>
            <person name="Schmutz J."/>
            <person name="Khan Z."/>
            <person name="Redman R.S."/>
            <person name="Fleck N.D."/>
            <person name="Lindquist E."/>
            <person name="Grigoriev I.V."/>
            <person name="Doty S.L."/>
        </authorList>
    </citation>
    <scope>NUCLEOTIDE SEQUENCE [LARGE SCALE GENOMIC DNA]</scope>
    <source>
        <strain evidence="7 8">WP1</strain>
    </source>
</reference>
<keyword evidence="4" id="KW-0863">Zinc-finger</keyword>
<comment type="subcellular location">
    <subcellularLocation>
        <location evidence="1">Nucleus</location>
    </subcellularLocation>
</comment>
<feature type="compositionally biased region" description="Low complexity" evidence="5">
    <location>
        <begin position="106"/>
        <end position="117"/>
    </location>
</feature>
<keyword evidence="8" id="KW-1185">Reference proteome</keyword>
<dbReference type="GO" id="GO:0016070">
    <property type="term" value="P:RNA metabolic process"/>
    <property type="evidence" value="ECO:0007669"/>
    <property type="project" value="UniProtKB-ARBA"/>
</dbReference>
<dbReference type="OMA" id="HLRMCEE"/>
<evidence type="ECO:0000256" key="1">
    <source>
        <dbReference type="ARBA" id="ARBA00004123"/>
    </source>
</evidence>
<evidence type="ECO:0000256" key="5">
    <source>
        <dbReference type="SAM" id="MobiDB-lite"/>
    </source>
</evidence>
<feature type="compositionally biased region" description="Basic and acidic residues" evidence="5">
    <location>
        <begin position="118"/>
        <end position="132"/>
    </location>
</feature>
<feature type="compositionally biased region" description="Basic residues" evidence="5">
    <location>
        <begin position="1"/>
        <end position="11"/>
    </location>
</feature>
<comment type="similarity">
    <text evidence="2">Belongs to the ARS2 family.</text>
</comment>
<feature type="compositionally biased region" description="Pro residues" evidence="5">
    <location>
        <begin position="171"/>
        <end position="183"/>
    </location>
</feature>
<feature type="region of interest" description="Disordered" evidence="5">
    <location>
        <begin position="305"/>
        <end position="340"/>
    </location>
</feature>
<dbReference type="InterPro" id="IPR021933">
    <property type="entry name" value="SERRATE/Ars2_N"/>
</dbReference>
<dbReference type="PROSITE" id="PS00028">
    <property type="entry name" value="ZINC_FINGER_C2H2_1"/>
    <property type="match status" value="1"/>
</dbReference>
<gene>
    <name evidence="7" type="ORF">RHOBADRAFT_51269</name>
</gene>
<evidence type="ECO:0000256" key="3">
    <source>
        <dbReference type="ARBA" id="ARBA00023242"/>
    </source>
</evidence>
<dbReference type="GeneID" id="28976197"/>
<dbReference type="RefSeq" id="XP_018273463.1">
    <property type="nucleotide sequence ID" value="XM_018415749.1"/>
</dbReference>
<dbReference type="AlphaFoldDB" id="A0A194SA02"/>
<dbReference type="Pfam" id="PF12066">
    <property type="entry name" value="SERRATE_Ars2_N"/>
    <property type="match status" value="1"/>
</dbReference>
<feature type="domain" description="C2H2-type" evidence="6">
    <location>
        <begin position="708"/>
        <end position="731"/>
    </location>
</feature>
<dbReference type="EMBL" id="KQ474074">
    <property type="protein sequence ID" value="KPV77414.1"/>
    <property type="molecule type" value="Genomic_DNA"/>
</dbReference>
<feature type="region of interest" description="Disordered" evidence="5">
    <location>
        <begin position="1"/>
        <end position="183"/>
    </location>
</feature>
<feature type="region of interest" description="Disordered" evidence="5">
    <location>
        <begin position="767"/>
        <end position="850"/>
    </location>
</feature>
<dbReference type="GO" id="GO:0008270">
    <property type="term" value="F:zinc ion binding"/>
    <property type="evidence" value="ECO:0007669"/>
    <property type="project" value="UniProtKB-KW"/>
</dbReference>
<evidence type="ECO:0000256" key="4">
    <source>
        <dbReference type="PROSITE-ProRule" id="PRU00042"/>
    </source>
</evidence>
<keyword evidence="3" id="KW-0539">Nucleus</keyword>
<feature type="compositionally biased region" description="Basic and acidic residues" evidence="5">
    <location>
        <begin position="46"/>
        <end position="55"/>
    </location>
</feature>
<sequence length="850" mass="92210">MDGPPPRRHSRGPYDDDRPPRRDGPPPSAYRDDGPRYDRPPPPTRGTDRRDDYERGAPPPRRTFDDDGPGALRRSFDRRGPPSPDYDARKRRRSPSPGGPSGPLPGGRLPARGYPPVRDSRDGPPPRRDLYHNGRGPSPPPRGRSRRDGPLLPPQAGYPHGADPYGQPFGAGPPPPLRPVLEPPMQLPQRVTKAYFSDWFRSTNPPSLADSTSALDDAYKKYCGDVARRELKALFDQTRTLGGEWFDEKYGVGPAREAERRDRRLKVERARRVGDWIERADKGEFDGLTFDFDEELARKPRIQPNAATQQAAAVPAGSSTNGASASPEQQPNVDLPAAPAASASPAPVAAAASVELQPSSPEFVVLPPRPEVLAIQGVPPTVAYKKLEAVFAAFPGFVRLALSEPLVNFDFARTGWAIFASAAEAAAALKSVQTGAANVDIQSGEDKVASAAAGDAEMSAAAHLASPAPSGEGAAVAVAGPVNGAHSLDPSTSTHVLAASSSMPFDLCAPGAVVSLLEAHEVRVRATPAAFCAPSRVAADLETVLRVVREAERRLELDGQAVEGRKGSEWIEEKKVQLARELEEKKEREGMGAPAHRIALAEVTKRTLDLALSYLREAHDVCYYCCAMTESPEQLLELCPRHVRRCDEFRNERRLNNELDFVQSFDEHVPLMQDTSALDIRDLGALSRDEELYRLASPHLKQEEEGKFRCKTCNKLFSARKFVEKHIGLKHPELFGDALEEVALFNNYVLDPLRLPTASFQIENYLPSILNPPAPPSTGRRALADRLGPPHKRSRRESGRGRGGPDGERDGPAAPPPKGAALDPRAQRGATAYADLDGPAGGGDPVALPY</sequence>
<dbReference type="PANTHER" id="PTHR13165:SF0">
    <property type="entry name" value="SERRATE RNA EFFECTOR MOLECULE HOMOLOG"/>
    <property type="match status" value="1"/>
</dbReference>
<organism evidence="7 8">
    <name type="scientific">Rhodotorula graminis (strain WP1)</name>
    <dbReference type="NCBI Taxonomy" id="578459"/>
    <lineage>
        <taxon>Eukaryota</taxon>
        <taxon>Fungi</taxon>
        <taxon>Dikarya</taxon>
        <taxon>Basidiomycota</taxon>
        <taxon>Pucciniomycotina</taxon>
        <taxon>Microbotryomycetes</taxon>
        <taxon>Sporidiobolales</taxon>
        <taxon>Sporidiobolaceae</taxon>
        <taxon>Rhodotorula</taxon>
    </lineage>
</organism>
<evidence type="ECO:0000313" key="8">
    <source>
        <dbReference type="Proteomes" id="UP000053890"/>
    </source>
</evidence>
<evidence type="ECO:0000256" key="2">
    <source>
        <dbReference type="ARBA" id="ARBA00005407"/>
    </source>
</evidence>
<keyword evidence="4" id="KW-0862">Zinc</keyword>
<dbReference type="Pfam" id="PF04959">
    <property type="entry name" value="ARS2"/>
    <property type="match status" value="1"/>
</dbReference>
<dbReference type="InterPro" id="IPR013087">
    <property type="entry name" value="Znf_C2H2_type"/>
</dbReference>
<dbReference type="GO" id="GO:0031047">
    <property type="term" value="P:regulatory ncRNA-mediated gene silencing"/>
    <property type="evidence" value="ECO:0007669"/>
    <property type="project" value="UniProtKB-ARBA"/>
</dbReference>
<keyword evidence="4" id="KW-0479">Metal-binding</keyword>
<feature type="compositionally biased region" description="Polar residues" evidence="5">
    <location>
        <begin position="317"/>
        <end position="332"/>
    </location>
</feature>
<dbReference type="Proteomes" id="UP000053890">
    <property type="component" value="Unassembled WGS sequence"/>
</dbReference>
<accession>A0A194SA02</accession>
<dbReference type="STRING" id="578459.A0A194SA02"/>
<evidence type="ECO:0000313" key="7">
    <source>
        <dbReference type="EMBL" id="KPV77414.1"/>
    </source>
</evidence>
<dbReference type="PANTHER" id="PTHR13165">
    <property type="entry name" value="ARSENITE-RESISTANCE PROTEIN 2"/>
    <property type="match status" value="1"/>
</dbReference>